<dbReference type="AlphaFoldDB" id="A0A9N8EBD0"/>
<reference evidence="1" key="1">
    <citation type="submission" date="2020-06" db="EMBL/GenBank/DDBJ databases">
        <authorList>
            <consortium name="Plant Systems Biology data submission"/>
        </authorList>
    </citation>
    <scope>NUCLEOTIDE SEQUENCE</scope>
    <source>
        <strain evidence="1">D6</strain>
    </source>
</reference>
<accession>A0A9N8EBD0</accession>
<sequence>MGAVTGCFIFGNNNKQWGASIIMFSASVCIARAISKVVDGYDHVAMVGGVVEVLFPVATWAFMKDDEADQSTDKRKNLQEDVIIHTSASSNGTGQPMDKVILSAEWVNCTFGL</sequence>
<comment type="caution">
    <text evidence="1">The sequence shown here is derived from an EMBL/GenBank/DDBJ whole genome shotgun (WGS) entry which is preliminary data.</text>
</comment>
<proteinExistence type="predicted"/>
<gene>
    <name evidence="1" type="ORF">SEMRO_920_G220250.1</name>
</gene>
<name>A0A9N8EBD0_9STRA</name>
<dbReference type="EMBL" id="CAICTM010000918">
    <property type="protein sequence ID" value="CAB9518271.1"/>
    <property type="molecule type" value="Genomic_DNA"/>
</dbReference>
<evidence type="ECO:0000313" key="1">
    <source>
        <dbReference type="EMBL" id="CAB9518271.1"/>
    </source>
</evidence>
<keyword evidence="2" id="KW-1185">Reference proteome</keyword>
<dbReference type="Proteomes" id="UP001153069">
    <property type="component" value="Unassembled WGS sequence"/>
</dbReference>
<evidence type="ECO:0000313" key="2">
    <source>
        <dbReference type="Proteomes" id="UP001153069"/>
    </source>
</evidence>
<protein>
    <submittedName>
        <fullName evidence="1">Uncharacterized protein</fullName>
    </submittedName>
</protein>
<organism evidence="1 2">
    <name type="scientific">Seminavis robusta</name>
    <dbReference type="NCBI Taxonomy" id="568900"/>
    <lineage>
        <taxon>Eukaryota</taxon>
        <taxon>Sar</taxon>
        <taxon>Stramenopiles</taxon>
        <taxon>Ochrophyta</taxon>
        <taxon>Bacillariophyta</taxon>
        <taxon>Bacillariophyceae</taxon>
        <taxon>Bacillariophycidae</taxon>
        <taxon>Naviculales</taxon>
        <taxon>Naviculaceae</taxon>
        <taxon>Seminavis</taxon>
    </lineage>
</organism>